<reference evidence="1 2" key="1">
    <citation type="submission" date="2016-03" db="EMBL/GenBank/DDBJ databases">
        <title>Comparative genomics of Pseudogymnoascus destructans, the fungus causing white-nose syndrome of bats.</title>
        <authorList>
            <person name="Palmer J.M."/>
            <person name="Drees K.P."/>
            <person name="Foster J.T."/>
            <person name="Lindner D.L."/>
        </authorList>
    </citation>
    <scope>NUCLEOTIDE SEQUENCE [LARGE SCALE GENOMIC DNA]</scope>
    <source>
        <strain evidence="1 2">UAMH 10579</strain>
    </source>
</reference>
<dbReference type="InterPro" id="IPR006175">
    <property type="entry name" value="YjgF/YER057c/UK114"/>
</dbReference>
<sequence>MAERRLIRSGFAFEETIGYSRAVVTGSWIIVSGTTGYDHATGKISPDIVEQTEQIFRTIDKALREADATMADVVRVRYILPDAKQFPLCWPVTRKWLGEVKPAATMIQAGLMDEEMKIEIEVTARRGDSAED</sequence>
<dbReference type="CDD" id="cd06154">
    <property type="entry name" value="YjgF_YER057c_UK114_like_6"/>
    <property type="match status" value="1"/>
</dbReference>
<dbReference type="Gene3D" id="3.30.1330.40">
    <property type="entry name" value="RutC-like"/>
    <property type="match status" value="1"/>
</dbReference>
<dbReference type="InterPro" id="IPR035959">
    <property type="entry name" value="RutC-like_sf"/>
</dbReference>
<organism evidence="1 2">
    <name type="scientific">Pseudogymnoascus verrucosus</name>
    <dbReference type="NCBI Taxonomy" id="342668"/>
    <lineage>
        <taxon>Eukaryota</taxon>
        <taxon>Fungi</taxon>
        <taxon>Dikarya</taxon>
        <taxon>Ascomycota</taxon>
        <taxon>Pezizomycotina</taxon>
        <taxon>Leotiomycetes</taxon>
        <taxon>Thelebolales</taxon>
        <taxon>Thelebolaceae</taxon>
        <taxon>Pseudogymnoascus</taxon>
    </lineage>
</organism>
<dbReference type="Pfam" id="PF01042">
    <property type="entry name" value="Ribonuc_L-PSP"/>
    <property type="match status" value="1"/>
</dbReference>
<dbReference type="Proteomes" id="UP000091956">
    <property type="component" value="Unassembled WGS sequence"/>
</dbReference>
<dbReference type="OrthoDB" id="538640at2759"/>
<evidence type="ECO:0000313" key="2">
    <source>
        <dbReference type="Proteomes" id="UP000091956"/>
    </source>
</evidence>
<name>A0A1B8GH60_9PEZI</name>
<dbReference type="RefSeq" id="XP_018128896.1">
    <property type="nucleotide sequence ID" value="XM_018277041.2"/>
</dbReference>
<dbReference type="STRING" id="342668.A0A1B8GH60"/>
<accession>A0A1B8GH60</accession>
<reference evidence="2" key="2">
    <citation type="journal article" date="2018" name="Nat. Commun.">
        <title>Extreme sensitivity to ultraviolet light in the fungal pathogen causing white-nose syndrome of bats.</title>
        <authorList>
            <person name="Palmer J.M."/>
            <person name="Drees K.P."/>
            <person name="Foster J.T."/>
            <person name="Lindner D.L."/>
        </authorList>
    </citation>
    <scope>NUCLEOTIDE SEQUENCE [LARGE SCALE GENOMIC DNA]</scope>
    <source>
        <strain evidence="2">UAMH 10579</strain>
    </source>
</reference>
<gene>
    <name evidence="1" type="ORF">VE01_07608</name>
</gene>
<evidence type="ECO:0000313" key="1">
    <source>
        <dbReference type="EMBL" id="OBT95163.1"/>
    </source>
</evidence>
<dbReference type="GeneID" id="28840994"/>
<dbReference type="EMBL" id="KV460237">
    <property type="protein sequence ID" value="OBT95163.1"/>
    <property type="molecule type" value="Genomic_DNA"/>
</dbReference>
<protein>
    <submittedName>
        <fullName evidence="1">Uncharacterized protein</fullName>
    </submittedName>
</protein>
<dbReference type="AlphaFoldDB" id="A0A1B8GH60"/>
<proteinExistence type="predicted"/>
<dbReference type="PANTHER" id="PTHR43857">
    <property type="entry name" value="BLR7761 PROTEIN"/>
    <property type="match status" value="1"/>
</dbReference>
<dbReference type="PANTHER" id="PTHR43857:SF1">
    <property type="entry name" value="YJGH FAMILY PROTEIN"/>
    <property type="match status" value="1"/>
</dbReference>
<dbReference type="SUPFAM" id="SSF55298">
    <property type="entry name" value="YjgF-like"/>
    <property type="match status" value="1"/>
</dbReference>
<keyword evidence="2" id="KW-1185">Reference proteome</keyword>